<comment type="caution">
    <text evidence="3">The sequence shown here is derived from an EMBL/GenBank/DDBJ whole genome shotgun (WGS) entry which is preliminary data.</text>
</comment>
<name>A0A560IVT5_9BRAD</name>
<dbReference type="RefSeq" id="WP_080134850.1">
    <property type="nucleotide sequence ID" value="NZ_LWIG01000007.1"/>
</dbReference>
<keyword evidence="1" id="KW-0472">Membrane</keyword>
<evidence type="ECO:0000256" key="1">
    <source>
        <dbReference type="SAM" id="Phobius"/>
    </source>
</evidence>
<feature type="transmembrane region" description="Helical" evidence="1">
    <location>
        <begin position="298"/>
        <end position="316"/>
    </location>
</feature>
<dbReference type="GO" id="GO:0016020">
    <property type="term" value="C:membrane"/>
    <property type="evidence" value="ECO:0007669"/>
    <property type="project" value="UniProtKB-SubCell"/>
</dbReference>
<dbReference type="STRING" id="1399419.A5906_27410"/>
<dbReference type="EMBL" id="VITW01000004">
    <property type="protein sequence ID" value="TWB76349.1"/>
    <property type="molecule type" value="Genomic_DNA"/>
</dbReference>
<proteinExistence type="predicted"/>
<organism evidence="3 4">
    <name type="scientific">Bradyrhizobium sacchari</name>
    <dbReference type="NCBI Taxonomy" id="1399419"/>
    <lineage>
        <taxon>Bacteria</taxon>
        <taxon>Pseudomonadati</taxon>
        <taxon>Pseudomonadota</taxon>
        <taxon>Alphaproteobacteria</taxon>
        <taxon>Hyphomicrobiales</taxon>
        <taxon>Nitrobacteraceae</taxon>
        <taxon>Bradyrhizobium</taxon>
    </lineage>
</organism>
<evidence type="ECO:0000259" key="2">
    <source>
        <dbReference type="Pfam" id="PF14378"/>
    </source>
</evidence>
<evidence type="ECO:0000313" key="3">
    <source>
        <dbReference type="EMBL" id="TWB76349.1"/>
    </source>
</evidence>
<keyword evidence="1" id="KW-1133">Transmembrane helix</keyword>
<evidence type="ECO:0000313" key="4">
    <source>
        <dbReference type="Proteomes" id="UP000315914"/>
    </source>
</evidence>
<dbReference type="Pfam" id="PF14378">
    <property type="entry name" value="PAP2_3"/>
    <property type="match status" value="1"/>
</dbReference>
<reference evidence="3 4" key="1">
    <citation type="submission" date="2019-06" db="EMBL/GenBank/DDBJ databases">
        <title>Genomic Encyclopedia of Type Strains, Phase IV (KMG-V): Genome sequencing to study the core and pangenomes of soil and plant-associated prokaryotes.</title>
        <authorList>
            <person name="Whitman W."/>
        </authorList>
    </citation>
    <scope>NUCLEOTIDE SEQUENCE [LARGE SCALE GENOMIC DNA]</scope>
    <source>
        <strain evidence="3 4">BR 10556</strain>
    </source>
</reference>
<sequence>MPNNSGFGRDHSELADVNPNAEEDIEVSLRLFRLNWMIIAVILTVFELGLLLTDFSVRLSGYLVFLGMAGLYGYIGHRNVRAGSRNPRIFATLFTLAQIVLLLLLVMSVGYIAAAANLPMQETSLLALDRMLGLDFRAYVGFVNDRPDVLRAFVLTYDSLHRQLLALVIFLPLLGYHRRAAEFALAFGITLIATMIVSVLVPATGAYAAAGLVQADHPNIEPICYYTTVRELPLVRDGTTRVLDAFSLGPIFTFPSFHAISAVLYAWAMWPLRWLRVFGLLWNGVMVAATPIGGGHFFVDVAAGILIALAAIYMVGRLGRYLARGTQPVRRTLLQPSRPAIVGAQ</sequence>
<feature type="transmembrane region" description="Helical" evidence="1">
    <location>
        <begin position="160"/>
        <end position="176"/>
    </location>
</feature>
<feature type="transmembrane region" description="Helical" evidence="1">
    <location>
        <begin position="89"/>
        <end position="114"/>
    </location>
</feature>
<dbReference type="OrthoDB" id="7584858at2"/>
<protein>
    <submittedName>
        <fullName evidence="3">PAP2 superfamily protein</fullName>
    </submittedName>
</protein>
<feature type="domain" description="Inositolphosphotransferase Aur1/Ipt1" evidence="2">
    <location>
        <begin position="124"/>
        <end position="313"/>
    </location>
</feature>
<dbReference type="AlphaFoldDB" id="A0A560IVT5"/>
<feature type="transmembrane region" description="Helical" evidence="1">
    <location>
        <begin position="34"/>
        <end position="53"/>
    </location>
</feature>
<dbReference type="Proteomes" id="UP000315914">
    <property type="component" value="Unassembled WGS sequence"/>
</dbReference>
<gene>
    <name evidence="3" type="ORF">FBZ95_104533</name>
</gene>
<feature type="transmembrane region" description="Helical" evidence="1">
    <location>
        <begin position="245"/>
        <end position="267"/>
    </location>
</feature>
<accession>A0A560IVT5</accession>
<dbReference type="InterPro" id="IPR026841">
    <property type="entry name" value="Aur1/Ipt1"/>
</dbReference>
<keyword evidence="4" id="KW-1185">Reference proteome</keyword>
<feature type="transmembrane region" description="Helical" evidence="1">
    <location>
        <begin position="274"/>
        <end position="292"/>
    </location>
</feature>
<feature type="transmembrane region" description="Helical" evidence="1">
    <location>
        <begin position="59"/>
        <end position="77"/>
    </location>
</feature>
<feature type="transmembrane region" description="Helical" evidence="1">
    <location>
        <begin position="183"/>
        <end position="209"/>
    </location>
</feature>
<keyword evidence="1" id="KW-0812">Transmembrane</keyword>